<dbReference type="PRINTS" id="PR00420">
    <property type="entry name" value="RNGMNOXGNASE"/>
</dbReference>
<dbReference type="InterPro" id="IPR036188">
    <property type="entry name" value="FAD/NAD-bd_sf"/>
</dbReference>
<dbReference type="Pfam" id="PF01494">
    <property type="entry name" value="FAD_binding_3"/>
    <property type="match status" value="1"/>
</dbReference>
<name>A0A7C4H9H8_THEPE</name>
<dbReference type="GO" id="GO:0071949">
    <property type="term" value="F:FAD binding"/>
    <property type="evidence" value="ECO:0007669"/>
    <property type="project" value="InterPro"/>
</dbReference>
<dbReference type="Gene3D" id="3.50.50.60">
    <property type="entry name" value="FAD/NAD(P)-binding domain"/>
    <property type="match status" value="1"/>
</dbReference>
<evidence type="ECO:0000259" key="1">
    <source>
        <dbReference type="Pfam" id="PF01494"/>
    </source>
</evidence>
<accession>A0A7C4H9H8</accession>
<dbReference type="SUPFAM" id="SSF51905">
    <property type="entry name" value="FAD/NAD(P)-binding domain"/>
    <property type="match status" value="1"/>
</dbReference>
<dbReference type="AlphaFoldDB" id="A0A7C4H9H8"/>
<dbReference type="InterPro" id="IPR002938">
    <property type="entry name" value="FAD-bd"/>
</dbReference>
<protein>
    <submittedName>
        <fullName evidence="2">NAD(P)/FAD-dependent oxidoreductase</fullName>
    </submittedName>
</protein>
<proteinExistence type="predicted"/>
<reference evidence="2" key="1">
    <citation type="journal article" date="2020" name="mSystems">
        <title>Genome- and Community-Level Interaction Insights into Carbon Utilization and Element Cycling Functions of Hydrothermarchaeota in Hydrothermal Sediment.</title>
        <authorList>
            <person name="Zhou Z."/>
            <person name="Liu Y."/>
            <person name="Xu W."/>
            <person name="Pan J."/>
            <person name="Luo Z.H."/>
            <person name="Li M."/>
        </authorList>
    </citation>
    <scope>NUCLEOTIDE SEQUENCE</scope>
    <source>
        <strain evidence="2">SpSt-649</strain>
    </source>
</reference>
<evidence type="ECO:0000313" key="2">
    <source>
        <dbReference type="EMBL" id="HGM46228.1"/>
    </source>
</evidence>
<dbReference type="EMBL" id="DTBQ01000018">
    <property type="protein sequence ID" value="HGM46228.1"/>
    <property type="molecule type" value="Genomic_DNA"/>
</dbReference>
<dbReference type="PANTHER" id="PTHR42685">
    <property type="entry name" value="GERANYLGERANYL DIPHOSPHATE REDUCTASE"/>
    <property type="match status" value="1"/>
</dbReference>
<dbReference type="InterPro" id="IPR050407">
    <property type="entry name" value="Geranylgeranyl_reductase"/>
</dbReference>
<feature type="domain" description="FAD-binding" evidence="1">
    <location>
        <begin position="42"/>
        <end position="161"/>
    </location>
</feature>
<organism evidence="2">
    <name type="scientific">Thermofilum pendens</name>
    <dbReference type="NCBI Taxonomy" id="2269"/>
    <lineage>
        <taxon>Archaea</taxon>
        <taxon>Thermoproteota</taxon>
        <taxon>Thermoprotei</taxon>
        <taxon>Thermofilales</taxon>
        <taxon>Thermofilaceae</taxon>
        <taxon>Thermofilum</taxon>
    </lineage>
</organism>
<comment type="caution">
    <text evidence="2">The sequence shown here is derived from an EMBL/GenBank/DDBJ whole genome shotgun (WGS) entry which is preliminary data.</text>
</comment>
<dbReference type="PANTHER" id="PTHR42685:SF22">
    <property type="entry name" value="CONDITIONED MEDIUM FACTOR RECEPTOR 1"/>
    <property type="match status" value="1"/>
</dbReference>
<gene>
    <name evidence="2" type="ORF">ENU21_00555</name>
</gene>
<sequence length="414" mass="44452">MACPRRRREREAEHHVSGEAAIEGNEKLGKGVLQLGLGVPEARVTIVGGGPAGLQAARFLGRRGISVVLLEEHSRVGLPQHCTSLVSLEGLRDIIKVSERRVVANRLRGAWIVAPDGTRLLVERSQPVAAVLKRPALEEVLLEEAASRAEILLGRRAELEKLGGQGLVVNATGVTSLLRESHGAGRYVLPALQYDLALPGDCGGEHVFIFLGERFSRGLFAWAVPLSEKVYRVGLASKGDVMSRLELLLKSFHRLTGCPEPVRRLAVYGGAVYTGGMLKHLLRGSTILIGDAAGQTKPTTGGGLVYLSLAAQKLTEAVRSGNLAIYERAVVRELGAEMKAQLLVRRLLNSLSDRELSTLVARLKREGAEELISREGSMDRQASVALKIAGLTAARAPTLALSLLAKLFLGLLEP</sequence>